<feature type="transmembrane region" description="Helical" evidence="6">
    <location>
        <begin position="129"/>
        <end position="149"/>
    </location>
</feature>
<keyword evidence="3 6" id="KW-0812">Transmembrane</keyword>
<dbReference type="PANTHER" id="PTHR43124">
    <property type="entry name" value="PURINE EFFLUX PUMP PBUE"/>
    <property type="match status" value="1"/>
</dbReference>
<dbReference type="PROSITE" id="PS00216">
    <property type="entry name" value="SUGAR_TRANSPORT_1"/>
    <property type="match status" value="1"/>
</dbReference>
<dbReference type="EMBL" id="POTX01000181">
    <property type="protein sequence ID" value="PZF91010.1"/>
    <property type="molecule type" value="Genomic_DNA"/>
</dbReference>
<sequence length="172" mass="17325">MRAMPSVWASVSVQTRIWLGPGDLVRIGTLRGDAASRSGGSMSSNASAAVGAVSRSGSPWRGHSGGYFLLFLIGTETFVVSPLLPTIAESLSVSEAAAAQSVTAYTLVYAVTAPLLGAVSDRIGRRPTIVVGAALFMLSNVVAAVAASLTVTSCSIRWPPGAVSTGTGAAAS</sequence>
<feature type="transmembrane region" description="Helical" evidence="6">
    <location>
        <begin position="65"/>
        <end position="84"/>
    </location>
</feature>
<dbReference type="PANTHER" id="PTHR43124:SF3">
    <property type="entry name" value="CHLORAMPHENICOL EFFLUX PUMP RV0191"/>
    <property type="match status" value="1"/>
</dbReference>
<keyword evidence="2" id="KW-1003">Cell membrane</keyword>
<evidence type="ECO:0000259" key="7">
    <source>
        <dbReference type="PROSITE" id="PS50850"/>
    </source>
</evidence>
<dbReference type="InterPro" id="IPR050189">
    <property type="entry name" value="MFS_Efflux_Transporters"/>
</dbReference>
<dbReference type="InterPro" id="IPR020846">
    <property type="entry name" value="MFS_dom"/>
</dbReference>
<evidence type="ECO:0000256" key="4">
    <source>
        <dbReference type="ARBA" id="ARBA00022989"/>
    </source>
</evidence>
<proteinExistence type="predicted"/>
<dbReference type="Pfam" id="PF07690">
    <property type="entry name" value="MFS_1"/>
    <property type="match status" value="1"/>
</dbReference>
<evidence type="ECO:0000313" key="8">
    <source>
        <dbReference type="EMBL" id="PZF91010.1"/>
    </source>
</evidence>
<evidence type="ECO:0000256" key="1">
    <source>
        <dbReference type="ARBA" id="ARBA00004651"/>
    </source>
</evidence>
<dbReference type="Proteomes" id="UP000248627">
    <property type="component" value="Unassembled WGS sequence"/>
</dbReference>
<dbReference type="SUPFAM" id="SSF103473">
    <property type="entry name" value="MFS general substrate transporter"/>
    <property type="match status" value="1"/>
</dbReference>
<evidence type="ECO:0000256" key="5">
    <source>
        <dbReference type="ARBA" id="ARBA00023136"/>
    </source>
</evidence>
<keyword evidence="4 6" id="KW-1133">Transmembrane helix</keyword>
<feature type="transmembrane region" description="Helical" evidence="6">
    <location>
        <begin position="96"/>
        <end position="117"/>
    </location>
</feature>
<dbReference type="Gene3D" id="1.20.1720.10">
    <property type="entry name" value="Multidrug resistance protein D"/>
    <property type="match status" value="1"/>
</dbReference>
<evidence type="ECO:0000256" key="6">
    <source>
        <dbReference type="SAM" id="Phobius"/>
    </source>
</evidence>
<accession>A0A2W2BZE6</accession>
<name>A0A2W2BZE6_9ACTN</name>
<dbReference type="InterPro" id="IPR011701">
    <property type="entry name" value="MFS"/>
</dbReference>
<organism evidence="8 9">
    <name type="scientific">Micromonospora endophytica</name>
    <dbReference type="NCBI Taxonomy" id="515350"/>
    <lineage>
        <taxon>Bacteria</taxon>
        <taxon>Bacillati</taxon>
        <taxon>Actinomycetota</taxon>
        <taxon>Actinomycetes</taxon>
        <taxon>Micromonosporales</taxon>
        <taxon>Micromonosporaceae</taxon>
        <taxon>Micromonospora</taxon>
    </lineage>
</organism>
<dbReference type="AlphaFoldDB" id="A0A2W2BZE6"/>
<evidence type="ECO:0000256" key="3">
    <source>
        <dbReference type="ARBA" id="ARBA00022692"/>
    </source>
</evidence>
<comment type="caution">
    <text evidence="8">The sequence shown here is derived from an EMBL/GenBank/DDBJ whole genome shotgun (WGS) entry which is preliminary data.</text>
</comment>
<evidence type="ECO:0000313" key="9">
    <source>
        <dbReference type="Proteomes" id="UP000248627"/>
    </source>
</evidence>
<dbReference type="InterPro" id="IPR005829">
    <property type="entry name" value="Sugar_transporter_CS"/>
</dbReference>
<dbReference type="PROSITE" id="PS50850">
    <property type="entry name" value="MFS"/>
    <property type="match status" value="1"/>
</dbReference>
<dbReference type="InterPro" id="IPR036259">
    <property type="entry name" value="MFS_trans_sf"/>
</dbReference>
<comment type="subcellular location">
    <subcellularLocation>
        <location evidence="1">Cell membrane</location>
        <topology evidence="1">Multi-pass membrane protein</topology>
    </subcellularLocation>
</comment>
<keyword evidence="5 6" id="KW-0472">Membrane</keyword>
<evidence type="ECO:0000256" key="2">
    <source>
        <dbReference type="ARBA" id="ARBA00022475"/>
    </source>
</evidence>
<reference evidence="8 9" key="1">
    <citation type="submission" date="2018-01" db="EMBL/GenBank/DDBJ databases">
        <title>Draft genome sequence of Jishengella endophytica.</title>
        <authorList>
            <person name="Sahin N."/>
            <person name="Ay H."/>
            <person name="Saygin H."/>
        </authorList>
    </citation>
    <scope>NUCLEOTIDE SEQUENCE [LARGE SCALE GENOMIC DNA]</scope>
    <source>
        <strain evidence="8 9">DSM 45430</strain>
    </source>
</reference>
<dbReference type="GO" id="GO:0005886">
    <property type="term" value="C:plasma membrane"/>
    <property type="evidence" value="ECO:0007669"/>
    <property type="project" value="UniProtKB-SubCell"/>
</dbReference>
<protein>
    <recommendedName>
        <fullName evidence="7">Major facilitator superfamily (MFS) profile domain-containing protein</fullName>
    </recommendedName>
</protein>
<keyword evidence="9" id="KW-1185">Reference proteome</keyword>
<dbReference type="GO" id="GO:0022857">
    <property type="term" value="F:transmembrane transporter activity"/>
    <property type="evidence" value="ECO:0007669"/>
    <property type="project" value="InterPro"/>
</dbReference>
<gene>
    <name evidence="8" type="ORF">C1I93_22145</name>
</gene>
<feature type="domain" description="Major facilitator superfamily (MFS) profile" evidence="7">
    <location>
        <begin position="62"/>
        <end position="172"/>
    </location>
</feature>